<gene>
    <name evidence="6" type="ORF">COS49_00470</name>
</gene>
<dbReference type="PROSITE" id="PS00745">
    <property type="entry name" value="RF_PROK_I"/>
    <property type="match status" value="1"/>
</dbReference>
<dbReference type="EMBL" id="PEUX01000010">
    <property type="protein sequence ID" value="PIV10446.1"/>
    <property type="molecule type" value="Genomic_DNA"/>
</dbReference>
<dbReference type="InterPro" id="IPR000352">
    <property type="entry name" value="Pep_chain_release_fac_I"/>
</dbReference>
<dbReference type="SUPFAM" id="SSF75620">
    <property type="entry name" value="Release factor"/>
    <property type="match status" value="1"/>
</dbReference>
<dbReference type="Proteomes" id="UP000229894">
    <property type="component" value="Unassembled WGS sequence"/>
</dbReference>
<dbReference type="FunFam" id="3.30.160.20:FF:000004">
    <property type="entry name" value="Peptide chain release factor 1"/>
    <property type="match status" value="1"/>
</dbReference>
<comment type="caution">
    <text evidence="6">The sequence shown here is derived from an EMBL/GenBank/DDBJ whole genome shotgun (WGS) entry which is preliminary data.</text>
</comment>
<accession>A0A2M7BV48</accession>
<dbReference type="Gene3D" id="3.30.160.20">
    <property type="match status" value="1"/>
</dbReference>
<dbReference type="PANTHER" id="PTHR43804">
    <property type="entry name" value="LD18447P"/>
    <property type="match status" value="1"/>
</dbReference>
<keyword evidence="3" id="KW-0488">Methylation</keyword>
<dbReference type="GO" id="GO:0003747">
    <property type="term" value="F:translation release factor activity"/>
    <property type="evidence" value="ECO:0007669"/>
    <property type="project" value="InterPro"/>
</dbReference>
<dbReference type="InterPro" id="IPR050057">
    <property type="entry name" value="Prokaryotic/Mito_RF"/>
</dbReference>
<evidence type="ECO:0000313" key="6">
    <source>
        <dbReference type="EMBL" id="PIV10446.1"/>
    </source>
</evidence>
<dbReference type="Gene3D" id="3.30.70.1660">
    <property type="match status" value="2"/>
</dbReference>
<evidence type="ECO:0000256" key="4">
    <source>
        <dbReference type="ARBA" id="ARBA00022917"/>
    </source>
</evidence>
<dbReference type="SMART" id="SM00937">
    <property type="entry name" value="PCRF"/>
    <property type="match status" value="1"/>
</dbReference>
<evidence type="ECO:0000256" key="3">
    <source>
        <dbReference type="ARBA" id="ARBA00022481"/>
    </source>
</evidence>
<comment type="function">
    <text evidence="1">Peptide chain release factor 1 directs the termination of translation in response to the peptide chain termination codons UAG and UAA.</text>
</comment>
<comment type="similarity">
    <text evidence="2">Belongs to the prokaryotic/mitochondrial release factor family.</text>
</comment>
<dbReference type="AlphaFoldDB" id="A0A2M7BV48"/>
<evidence type="ECO:0000313" key="7">
    <source>
        <dbReference type="Proteomes" id="UP000229894"/>
    </source>
</evidence>
<reference evidence="7" key="1">
    <citation type="submission" date="2017-09" db="EMBL/GenBank/DDBJ databases">
        <title>Depth-based differentiation of microbial function through sediment-hosted aquifers and enrichment of novel symbionts in the deep terrestrial subsurface.</title>
        <authorList>
            <person name="Probst A.J."/>
            <person name="Ladd B."/>
            <person name="Jarett J.K."/>
            <person name="Geller-Mcgrath D.E."/>
            <person name="Sieber C.M.K."/>
            <person name="Emerson J.B."/>
            <person name="Anantharaman K."/>
            <person name="Thomas B.C."/>
            <person name="Malmstrom R."/>
            <person name="Stieglmeier M."/>
            <person name="Klingl A."/>
            <person name="Woyke T."/>
            <person name="Ryan C.M."/>
            <person name="Banfield J.F."/>
        </authorList>
    </citation>
    <scope>NUCLEOTIDE SEQUENCE [LARGE SCALE GENOMIC DNA]</scope>
</reference>
<evidence type="ECO:0000256" key="2">
    <source>
        <dbReference type="ARBA" id="ARBA00010835"/>
    </source>
</evidence>
<proteinExistence type="inferred from homology"/>
<dbReference type="Pfam" id="PF00472">
    <property type="entry name" value="RF-1"/>
    <property type="match status" value="1"/>
</dbReference>
<dbReference type="GO" id="GO:0005737">
    <property type="term" value="C:cytoplasm"/>
    <property type="evidence" value="ECO:0007669"/>
    <property type="project" value="UniProtKB-ARBA"/>
</dbReference>
<dbReference type="FunFam" id="3.30.70.1660:FF:000002">
    <property type="entry name" value="Peptide chain release factor 1"/>
    <property type="match status" value="1"/>
</dbReference>
<evidence type="ECO:0000259" key="5">
    <source>
        <dbReference type="PROSITE" id="PS00745"/>
    </source>
</evidence>
<feature type="domain" description="Prokaryotic-type class I peptide chain release factors" evidence="5">
    <location>
        <begin position="120"/>
        <end position="136"/>
    </location>
</feature>
<keyword evidence="4" id="KW-0648">Protein biosynthesis</keyword>
<dbReference type="InterPro" id="IPR045853">
    <property type="entry name" value="Pep_chain_release_fac_I_sf"/>
</dbReference>
<protein>
    <submittedName>
        <fullName evidence="6">Peptide chain release factor 1</fullName>
    </submittedName>
</protein>
<name>A0A2M7BV48_9BACT</name>
<sequence length="242" mass="27571">MKGTIIEIRAGTGGEEAALFVTDLFRMYSRFAEKQNWSANLIDVSRTNLGGYREVIFEIKGQNVYNKLKNEAGVHRVQRIPNTEKSGRVHTSTVSVAVLPEVNETEIKIGPKDLRIDVLRASGPGGQYVNRRESAVRVTHLPTGLVANCQEERTQQQNREKALQVLRARILAKKRAEETAQRGSERRGQIGAAMRAEKIRTYNYPQNRITDHRLNKSWHRLDKIIDGDLEPIIKTIEKIYKK</sequence>
<dbReference type="Pfam" id="PF03462">
    <property type="entry name" value="PCRF"/>
    <property type="match status" value="1"/>
</dbReference>
<dbReference type="InterPro" id="IPR005139">
    <property type="entry name" value="PCRF"/>
</dbReference>
<evidence type="ECO:0000256" key="1">
    <source>
        <dbReference type="ARBA" id="ARBA00002986"/>
    </source>
</evidence>
<organism evidence="6 7">
    <name type="scientific">Candidatus Portnoybacteria bacterium CG03_land_8_20_14_0_80_41_10</name>
    <dbReference type="NCBI Taxonomy" id="1974808"/>
    <lineage>
        <taxon>Bacteria</taxon>
        <taxon>Candidatus Portnoyibacteriota</taxon>
    </lineage>
</organism>
<dbReference type="PANTHER" id="PTHR43804:SF7">
    <property type="entry name" value="LD18447P"/>
    <property type="match status" value="1"/>
</dbReference>